<keyword evidence="3" id="KW-0677">Repeat</keyword>
<dbReference type="PROSITE" id="PS51915">
    <property type="entry name" value="ZAD"/>
    <property type="match status" value="1"/>
</dbReference>
<evidence type="ECO:0000256" key="3">
    <source>
        <dbReference type="ARBA" id="ARBA00022737"/>
    </source>
</evidence>
<evidence type="ECO:0000259" key="14">
    <source>
        <dbReference type="PROSITE" id="PS51915"/>
    </source>
</evidence>
<feature type="domain" description="C2H2-type" evidence="13">
    <location>
        <begin position="218"/>
        <end position="245"/>
    </location>
</feature>
<feature type="domain" description="C2H2-type" evidence="13">
    <location>
        <begin position="438"/>
        <end position="465"/>
    </location>
</feature>
<feature type="domain" description="C2H2-type" evidence="13">
    <location>
        <begin position="632"/>
        <end position="661"/>
    </location>
</feature>
<feature type="compositionally biased region" description="Basic and acidic residues" evidence="12">
    <location>
        <begin position="811"/>
        <end position="825"/>
    </location>
</feature>
<feature type="domain" description="C2H2-type" evidence="13">
    <location>
        <begin position="924"/>
        <end position="952"/>
    </location>
</feature>
<feature type="domain" description="C2H2-type" evidence="13">
    <location>
        <begin position="679"/>
        <end position="706"/>
    </location>
</feature>
<evidence type="ECO:0000256" key="11">
    <source>
        <dbReference type="PROSITE-ProRule" id="PRU01263"/>
    </source>
</evidence>
<feature type="region of interest" description="Disordered" evidence="12">
    <location>
        <begin position="322"/>
        <end position="351"/>
    </location>
</feature>
<keyword evidence="4 10" id="KW-0863">Zinc-finger</keyword>
<feature type="domain" description="C2H2-type" evidence="13">
    <location>
        <begin position="466"/>
        <end position="494"/>
    </location>
</feature>
<feature type="domain" description="C2H2-type" evidence="13">
    <location>
        <begin position="1103"/>
        <end position="1132"/>
    </location>
</feature>
<keyword evidence="2 11" id="KW-0479">Metal-binding</keyword>
<accession>A0A6J2TCZ7</accession>
<dbReference type="Pfam" id="PF07776">
    <property type="entry name" value="zf-AD"/>
    <property type="match status" value="1"/>
</dbReference>
<dbReference type="GO" id="GO:0002009">
    <property type="term" value="P:morphogenesis of an epithelium"/>
    <property type="evidence" value="ECO:0007669"/>
    <property type="project" value="UniProtKB-ARBA"/>
</dbReference>
<dbReference type="Proteomes" id="UP000504634">
    <property type="component" value="Unplaced"/>
</dbReference>
<feature type="domain" description="C2H2-type" evidence="13">
    <location>
        <begin position="1074"/>
        <end position="1102"/>
    </location>
</feature>
<protein>
    <submittedName>
        <fullName evidence="16">Zinc finger protein 493-like</fullName>
    </submittedName>
</protein>
<dbReference type="GO" id="GO:0008270">
    <property type="term" value="F:zinc ion binding"/>
    <property type="evidence" value="ECO:0007669"/>
    <property type="project" value="UniProtKB-UniRule"/>
</dbReference>
<feature type="binding site" evidence="11">
    <location>
        <position position="54"/>
    </location>
    <ligand>
        <name>Zn(2+)</name>
        <dbReference type="ChEBI" id="CHEBI:29105"/>
    </ligand>
</feature>
<organism evidence="15 16">
    <name type="scientific">Drosophila lebanonensis</name>
    <name type="common">Fruit fly</name>
    <name type="synonym">Scaptodrosophila lebanonensis</name>
    <dbReference type="NCBI Taxonomy" id="7225"/>
    <lineage>
        <taxon>Eukaryota</taxon>
        <taxon>Metazoa</taxon>
        <taxon>Ecdysozoa</taxon>
        <taxon>Arthropoda</taxon>
        <taxon>Hexapoda</taxon>
        <taxon>Insecta</taxon>
        <taxon>Pterygota</taxon>
        <taxon>Neoptera</taxon>
        <taxon>Endopterygota</taxon>
        <taxon>Diptera</taxon>
        <taxon>Brachycera</taxon>
        <taxon>Muscomorpha</taxon>
        <taxon>Ephydroidea</taxon>
        <taxon>Drosophilidae</taxon>
        <taxon>Scaptodrosophila</taxon>
    </lineage>
</organism>
<dbReference type="PANTHER" id="PTHR16515">
    <property type="entry name" value="PR DOMAIN ZINC FINGER PROTEIN"/>
    <property type="match status" value="1"/>
</dbReference>
<dbReference type="AlphaFoldDB" id="A0A6J2TCZ7"/>
<dbReference type="PROSITE" id="PS50157">
    <property type="entry name" value="ZINC_FINGER_C2H2_2"/>
    <property type="match status" value="21"/>
</dbReference>
<feature type="domain" description="C2H2-type" evidence="13">
    <location>
        <begin position="604"/>
        <end position="631"/>
    </location>
</feature>
<feature type="binding site" evidence="11">
    <location>
        <position position="7"/>
    </location>
    <ligand>
        <name>Zn(2+)</name>
        <dbReference type="ChEBI" id="CHEBI:29105"/>
    </ligand>
</feature>
<keyword evidence="7" id="KW-0238">DNA-binding</keyword>
<dbReference type="FunFam" id="3.30.160.60:FF:000744">
    <property type="entry name" value="zinc finger E-box-binding homeobox 1"/>
    <property type="match status" value="1"/>
</dbReference>
<feature type="region of interest" description="Disordered" evidence="12">
    <location>
        <begin position="773"/>
        <end position="891"/>
    </location>
</feature>
<evidence type="ECO:0000256" key="6">
    <source>
        <dbReference type="ARBA" id="ARBA00023015"/>
    </source>
</evidence>
<keyword evidence="9" id="KW-0539">Nucleus</keyword>
<feature type="domain" description="C2H2-type" evidence="13">
    <location>
        <begin position="539"/>
        <end position="566"/>
    </location>
</feature>
<evidence type="ECO:0000313" key="16">
    <source>
        <dbReference type="RefSeq" id="XP_030374666.1"/>
    </source>
</evidence>
<evidence type="ECO:0000256" key="2">
    <source>
        <dbReference type="ARBA" id="ARBA00022723"/>
    </source>
</evidence>
<evidence type="ECO:0000256" key="5">
    <source>
        <dbReference type="ARBA" id="ARBA00022833"/>
    </source>
</evidence>
<evidence type="ECO:0000259" key="13">
    <source>
        <dbReference type="PROSITE" id="PS50157"/>
    </source>
</evidence>
<feature type="binding site" evidence="11">
    <location>
        <position position="57"/>
    </location>
    <ligand>
        <name>Zn(2+)</name>
        <dbReference type="ChEBI" id="CHEBI:29105"/>
    </ligand>
</feature>
<keyword evidence="8" id="KW-0804">Transcription</keyword>
<dbReference type="SUPFAM" id="SSF57716">
    <property type="entry name" value="Glucocorticoid receptor-like (DNA-binding domain)"/>
    <property type="match status" value="1"/>
</dbReference>
<dbReference type="Gene3D" id="3.30.160.60">
    <property type="entry name" value="Classic Zinc Finger"/>
    <property type="match status" value="15"/>
</dbReference>
<dbReference type="InterPro" id="IPR050331">
    <property type="entry name" value="Zinc_finger"/>
</dbReference>
<keyword evidence="15" id="KW-1185">Reference proteome</keyword>
<feature type="compositionally biased region" description="Polar residues" evidence="12">
    <location>
        <begin position="773"/>
        <end position="782"/>
    </location>
</feature>
<dbReference type="GO" id="GO:0005634">
    <property type="term" value="C:nucleus"/>
    <property type="evidence" value="ECO:0007669"/>
    <property type="project" value="UniProtKB-SubCell"/>
</dbReference>
<evidence type="ECO:0000256" key="9">
    <source>
        <dbReference type="ARBA" id="ARBA00023242"/>
    </source>
</evidence>
<dbReference type="InterPro" id="IPR012934">
    <property type="entry name" value="Znf_AD"/>
</dbReference>
<evidence type="ECO:0000313" key="15">
    <source>
        <dbReference type="Proteomes" id="UP000504634"/>
    </source>
</evidence>
<feature type="domain" description="C2H2-type" evidence="13">
    <location>
        <begin position="1133"/>
        <end position="1159"/>
    </location>
</feature>
<evidence type="ECO:0000256" key="8">
    <source>
        <dbReference type="ARBA" id="ARBA00023163"/>
    </source>
</evidence>
<dbReference type="SUPFAM" id="SSF57667">
    <property type="entry name" value="beta-beta-alpha zinc fingers"/>
    <property type="match status" value="11"/>
</dbReference>
<dbReference type="GeneID" id="115624202"/>
<feature type="domain" description="C2H2-type" evidence="13">
    <location>
        <begin position="511"/>
        <end position="538"/>
    </location>
</feature>
<dbReference type="GO" id="GO:0048598">
    <property type="term" value="P:embryonic morphogenesis"/>
    <property type="evidence" value="ECO:0007669"/>
    <property type="project" value="UniProtKB-ARBA"/>
</dbReference>
<comment type="subcellular location">
    <subcellularLocation>
        <location evidence="1">Nucleus</location>
    </subcellularLocation>
</comment>
<dbReference type="SMART" id="SM00451">
    <property type="entry name" value="ZnF_U1"/>
    <property type="match status" value="3"/>
</dbReference>
<dbReference type="GO" id="GO:0010468">
    <property type="term" value="P:regulation of gene expression"/>
    <property type="evidence" value="ECO:0007669"/>
    <property type="project" value="TreeGrafter"/>
</dbReference>
<sequence>MASKPTCRTCGGCKYKGKAKPLFQSERCNEIVDHIETITGLRLNNLPDLPGHICMTCEFDLDQAISFRKRCISTHERLSTIAEDPINTNIGADTEGRNNTNKHEESFKILFIPEKVDVDYRSYFEEEDESNATSDSKVDESLEKELNEEDALQETCITHQEFPIDNATSNSDIFAVNDTELKKNGNDWENISTSQKLEEHFILDEHFLQNKNKKQVHHVCKFCGKDFHHTFNFKTHLLKHMRKYPYKCMYCEKRFYSSSNRAVHHRVHTGERPYKCEVCYVAFKFNHHLKRHKESLEHKNRIDTSASNASSLNVVKIESITNPEGDCESPHGAKNLSVDSDKDEKNDNASLDSIEDTFDSVIVTDCKVVPKNQLSSIEDDGNRATATVDPIDDICENSTITNPISNQINHLSSSEDDENNSITDTCKRAITNRKPVSNTCNKCDKHFSSSKSLKIHLIRHSCEKRFACEYCENRFYKSHLLQLHIRTTHEGAESTSSRALYERSHSGECSYKCQYCEKKFINISQQKRHEIVHTVERPYKCDWCDVSFKYNHHLKRHQQSCKNKRAFTKDNHNLDKRKEEVLNNIEENCVTSQMPEKLYDELLYKCFHCERRFNTSSNRNKHHRVHSGERPFKCDLCDVSFKLNHHLRAHKQSLEHQKKISMSADNIEDEESSRKYNDHFCDQCGKHFKGRSNYRQHVLRHLRTPPYKCQYCEKRFHSCSNRAAHHRVHTGERPYKCELCDVAFKSSHHLKSHQQSMEHNNKKRDISTYETRLSNDSQSYTENHQERSTSPHILNAECKSPVSMDNEDQPVDIHEGSIDAPKETTLKNNALEIHEERSISPHTTEQDDTDYKPSSSEDDEDGNTPVLQASISNISESNKKKTPKPTRKKKRRIVDSICEQCGKHFTDPNTFKIHQLRHAGDKRFPCNLCERRFYKNHMLQLHIRTAHEGERPFVCRIENCNRQFTSYTTRSNHEKTHIQRPSYKCLLCDKTFIKKSSLNDHQRVHTGERPFKCDMCVKTFRHRGSYKEHKLTHVPGFVPKKRNFSRVCDHCGQTFTNQDNYKMHVLRLSGEKPFPCKLCDRKFYANRYLQMHIRTTHEGESPFPCRYENCGKKFNDTSTRRCHERIHSQQYPYRCIYCNKGFNRATHCAKHQSTHREEA</sequence>
<dbReference type="InterPro" id="IPR036236">
    <property type="entry name" value="Znf_C2H2_sf"/>
</dbReference>
<feature type="domain" description="C2H2-type" evidence="13">
    <location>
        <begin position="1011"/>
        <end position="1033"/>
    </location>
</feature>
<feature type="domain" description="C2H2-type" evidence="13">
    <location>
        <begin position="1046"/>
        <end position="1073"/>
    </location>
</feature>
<keyword evidence="5 11" id="KW-0862">Zinc</keyword>
<feature type="domain" description="C2H2-type" evidence="13">
    <location>
        <begin position="896"/>
        <end position="923"/>
    </location>
</feature>
<feature type="domain" description="C2H2-type" evidence="13">
    <location>
        <begin position="953"/>
        <end position="982"/>
    </location>
</feature>
<dbReference type="FunFam" id="3.30.160.60:FF:000176">
    <property type="entry name" value="zinc finger protein 70"/>
    <property type="match status" value="1"/>
</dbReference>
<gene>
    <name evidence="16" type="primary">LOC115624202</name>
</gene>
<feature type="domain" description="C2H2-type" evidence="13">
    <location>
        <begin position="983"/>
        <end position="1010"/>
    </location>
</feature>
<proteinExistence type="predicted"/>
<name>A0A6J2TCZ7_DROLE</name>
<dbReference type="PROSITE" id="PS00028">
    <property type="entry name" value="ZINC_FINGER_C2H2_1"/>
    <property type="match status" value="18"/>
</dbReference>
<evidence type="ECO:0000256" key="12">
    <source>
        <dbReference type="SAM" id="MobiDB-lite"/>
    </source>
</evidence>
<feature type="domain" description="C2H2-type" evidence="13">
    <location>
        <begin position="735"/>
        <end position="764"/>
    </location>
</feature>
<feature type="compositionally biased region" description="Basic residues" evidence="12">
    <location>
        <begin position="880"/>
        <end position="891"/>
    </location>
</feature>
<dbReference type="InterPro" id="IPR013087">
    <property type="entry name" value="Znf_C2H2_type"/>
</dbReference>
<evidence type="ECO:0000256" key="7">
    <source>
        <dbReference type="ARBA" id="ARBA00023125"/>
    </source>
</evidence>
<dbReference type="RefSeq" id="XP_030374666.1">
    <property type="nucleotide sequence ID" value="XM_030518806.1"/>
</dbReference>
<dbReference type="FunFam" id="3.30.160.60:FF:000325">
    <property type="entry name" value="ZFP90 zinc finger protein"/>
    <property type="match status" value="1"/>
</dbReference>
<dbReference type="FunFam" id="3.30.160.60:FF:000624">
    <property type="entry name" value="zinc finger protein 697"/>
    <property type="match status" value="1"/>
</dbReference>
<feature type="domain" description="C2H2-type" evidence="13">
    <location>
        <begin position="274"/>
        <end position="303"/>
    </location>
</feature>
<dbReference type="PANTHER" id="PTHR16515:SF66">
    <property type="entry name" value="C2H2-TYPE DOMAIN-CONTAINING PROTEIN"/>
    <property type="match status" value="1"/>
</dbReference>
<evidence type="ECO:0000256" key="10">
    <source>
        <dbReference type="PROSITE-ProRule" id="PRU00042"/>
    </source>
</evidence>
<dbReference type="GO" id="GO:0003677">
    <property type="term" value="F:DNA binding"/>
    <property type="evidence" value="ECO:0007669"/>
    <property type="project" value="UniProtKB-KW"/>
</dbReference>
<feature type="domain" description="C2H2-type" evidence="13">
    <location>
        <begin position="246"/>
        <end position="273"/>
    </location>
</feature>
<keyword evidence="6" id="KW-0805">Transcription regulation</keyword>
<dbReference type="Pfam" id="PF00096">
    <property type="entry name" value="zf-C2H2"/>
    <property type="match status" value="8"/>
</dbReference>
<dbReference type="OrthoDB" id="8300205at2759"/>
<reference evidence="16" key="1">
    <citation type="submission" date="2025-08" db="UniProtKB">
        <authorList>
            <consortium name="RefSeq"/>
        </authorList>
    </citation>
    <scope>IDENTIFICATION</scope>
    <source>
        <strain evidence="16">11010-0011.00</strain>
        <tissue evidence="16">Whole body</tissue>
    </source>
</reference>
<feature type="domain" description="ZAD" evidence="14">
    <location>
        <begin position="5"/>
        <end position="81"/>
    </location>
</feature>
<evidence type="ECO:0000256" key="4">
    <source>
        <dbReference type="ARBA" id="ARBA00022771"/>
    </source>
</evidence>
<dbReference type="FunFam" id="3.30.160.60:FF:000100">
    <property type="entry name" value="Zinc finger 45-like"/>
    <property type="match status" value="1"/>
</dbReference>
<dbReference type="SMART" id="SM00868">
    <property type="entry name" value="zf-AD"/>
    <property type="match status" value="2"/>
</dbReference>
<feature type="binding site" evidence="11">
    <location>
        <position position="10"/>
    </location>
    <ligand>
        <name>Zn(2+)</name>
        <dbReference type="ChEBI" id="CHEBI:29105"/>
    </ligand>
</feature>
<feature type="domain" description="C2H2-type" evidence="13">
    <location>
        <begin position="707"/>
        <end position="734"/>
    </location>
</feature>
<dbReference type="SMART" id="SM00355">
    <property type="entry name" value="ZnF_C2H2"/>
    <property type="match status" value="21"/>
</dbReference>
<dbReference type="InterPro" id="IPR003604">
    <property type="entry name" value="Matrin/U1-like-C_Znf_C2H2"/>
</dbReference>
<evidence type="ECO:0000256" key="1">
    <source>
        <dbReference type="ARBA" id="ARBA00004123"/>
    </source>
</evidence>